<protein>
    <recommendedName>
        <fullName evidence="1">Diels-Alderase N-terminal domain-containing protein</fullName>
    </recommendedName>
</protein>
<dbReference type="InterPro" id="IPR011990">
    <property type="entry name" value="TPR-like_helical_dom_sf"/>
</dbReference>
<name>A0A4S3JSR2_9EURO</name>
<evidence type="ECO:0000259" key="1">
    <source>
        <dbReference type="Pfam" id="PF24137"/>
    </source>
</evidence>
<dbReference type="Gene3D" id="1.25.40.10">
    <property type="entry name" value="Tetratricopeptide repeat domain"/>
    <property type="match status" value="1"/>
</dbReference>
<sequence>MKPKSVLAAWKTARQAYEVAKSNVPIWLFTSPMDDFEAPKILPLNASSGEQWEFDGVSADGMNAFIFGFYRDPDLSLMGSGNLRISAELAYANGTRFGRVDYASESILTSCADGTRGFWKGKGFSYTFEISKDMSRVRLGIDTPDLKGNIMITSKTLPRYAYAQTRPSETVVTDIARHFHWFTSRIDNGAEYTSVLLMKDGEKLFSSTRVLEGREKALGPEYTSTLHSVNNLAILYHIMAN</sequence>
<feature type="domain" description="Diels-Alderase N-terminal" evidence="1">
    <location>
        <begin position="39"/>
        <end position="182"/>
    </location>
</feature>
<dbReference type="EMBL" id="SOSA01000035">
    <property type="protein sequence ID" value="THC98786.1"/>
    <property type="molecule type" value="Genomic_DNA"/>
</dbReference>
<dbReference type="AlphaFoldDB" id="A0A4S3JSR2"/>
<reference evidence="2 3" key="1">
    <citation type="submission" date="2019-03" db="EMBL/GenBank/DDBJ databases">
        <title>The genome sequence of a newly discovered highly antifungal drug resistant Aspergillus species, Aspergillus tanneri NIH 1004.</title>
        <authorList>
            <person name="Mounaud S."/>
            <person name="Singh I."/>
            <person name="Joardar V."/>
            <person name="Pakala S."/>
            <person name="Pakala S."/>
            <person name="Venepally P."/>
            <person name="Hoover J."/>
            <person name="Nierman W."/>
            <person name="Chung J."/>
            <person name="Losada L."/>
        </authorList>
    </citation>
    <scope>NUCLEOTIDE SEQUENCE [LARGE SCALE GENOMIC DNA]</scope>
    <source>
        <strain evidence="2 3">NIH1004</strain>
    </source>
</reference>
<evidence type="ECO:0000313" key="2">
    <source>
        <dbReference type="EMBL" id="THC98786.1"/>
    </source>
</evidence>
<dbReference type="Pfam" id="PF24137">
    <property type="entry name" value="DA_N"/>
    <property type="match status" value="1"/>
</dbReference>
<evidence type="ECO:0000313" key="3">
    <source>
        <dbReference type="Proteomes" id="UP000308092"/>
    </source>
</evidence>
<dbReference type="STRING" id="1220188.A0A4S3JSR2"/>
<organism evidence="2 3">
    <name type="scientific">Aspergillus tanneri</name>
    <dbReference type="NCBI Taxonomy" id="1220188"/>
    <lineage>
        <taxon>Eukaryota</taxon>
        <taxon>Fungi</taxon>
        <taxon>Dikarya</taxon>
        <taxon>Ascomycota</taxon>
        <taxon>Pezizomycotina</taxon>
        <taxon>Eurotiomycetes</taxon>
        <taxon>Eurotiomycetidae</taxon>
        <taxon>Eurotiales</taxon>
        <taxon>Aspergillaceae</taxon>
        <taxon>Aspergillus</taxon>
        <taxon>Aspergillus subgen. Circumdati</taxon>
    </lineage>
</organism>
<dbReference type="VEuPathDB" id="FungiDB:EYZ11_001765"/>
<dbReference type="Proteomes" id="UP000308092">
    <property type="component" value="Unassembled WGS sequence"/>
</dbReference>
<dbReference type="InterPro" id="IPR056402">
    <property type="entry name" value="DA_N"/>
</dbReference>
<proteinExistence type="predicted"/>
<accession>A0A4S3JSR2</accession>
<gene>
    <name evidence="2" type="ORF">EYZ11_001765</name>
</gene>
<comment type="caution">
    <text evidence="2">The sequence shown here is derived from an EMBL/GenBank/DDBJ whole genome shotgun (WGS) entry which is preliminary data.</text>
</comment>
<keyword evidence="3" id="KW-1185">Reference proteome</keyword>